<gene>
    <name evidence="1" type="ORF">Agabi119p4_11050</name>
</gene>
<name>A0A8H7EVS3_AGABI</name>
<dbReference type="Proteomes" id="UP000629468">
    <property type="component" value="Unassembled WGS sequence"/>
</dbReference>
<evidence type="ECO:0000313" key="1">
    <source>
        <dbReference type="EMBL" id="KAF7760374.1"/>
    </source>
</evidence>
<reference evidence="1 2" key="1">
    <citation type="journal article" name="Sci. Rep.">
        <title>Telomere-to-telomere assembled and centromere annotated genomes of the two main subspecies of the button mushroom Agaricus bisporus reveal especially polymorphic chromosome ends.</title>
        <authorList>
            <person name="Sonnenberg A.S.M."/>
            <person name="Sedaghat-Telgerd N."/>
            <person name="Lavrijssen B."/>
            <person name="Ohm R.A."/>
            <person name="Hendrickx P.M."/>
            <person name="Scholtmeijer K."/>
            <person name="Baars J.J.P."/>
            <person name="van Peer A."/>
        </authorList>
    </citation>
    <scope>NUCLEOTIDE SEQUENCE [LARGE SCALE GENOMIC DNA]</scope>
    <source>
        <strain evidence="1 2">H119_p4</strain>
    </source>
</reference>
<comment type="caution">
    <text evidence="1">The sequence shown here is derived from an EMBL/GenBank/DDBJ whole genome shotgun (WGS) entry which is preliminary data.</text>
</comment>
<dbReference type="AlphaFoldDB" id="A0A8H7EVS3"/>
<accession>A0A8H7EVS3</accession>
<organism evidence="1 2">
    <name type="scientific">Agaricus bisporus var. burnettii</name>
    <dbReference type="NCBI Taxonomy" id="192524"/>
    <lineage>
        <taxon>Eukaryota</taxon>
        <taxon>Fungi</taxon>
        <taxon>Dikarya</taxon>
        <taxon>Basidiomycota</taxon>
        <taxon>Agaricomycotina</taxon>
        <taxon>Agaricomycetes</taxon>
        <taxon>Agaricomycetidae</taxon>
        <taxon>Agaricales</taxon>
        <taxon>Agaricineae</taxon>
        <taxon>Agaricaceae</taxon>
        <taxon>Agaricus</taxon>
    </lineage>
</organism>
<evidence type="ECO:0000313" key="2">
    <source>
        <dbReference type="Proteomes" id="UP000629468"/>
    </source>
</evidence>
<proteinExistence type="predicted"/>
<dbReference type="EMBL" id="JABXXO010000015">
    <property type="protein sequence ID" value="KAF7760374.1"/>
    <property type="molecule type" value="Genomic_DNA"/>
</dbReference>
<protein>
    <submittedName>
        <fullName evidence="1">Uncharacterized protein</fullName>
    </submittedName>
</protein>
<sequence>MLVKILYRTATVAWATELRDIRVENEKILVEISVHMVVKPLKRETIRFTLQIVDPLTLDHDHSLVRVF</sequence>